<feature type="compositionally biased region" description="Low complexity" evidence="1">
    <location>
        <begin position="401"/>
        <end position="429"/>
    </location>
</feature>
<feature type="region of interest" description="Disordered" evidence="1">
    <location>
        <begin position="533"/>
        <end position="563"/>
    </location>
</feature>
<dbReference type="PANTHER" id="PTHR16148">
    <property type="entry name" value="NF-KAPPA-B-REPRESSING FACTOR-RELATED"/>
    <property type="match status" value="1"/>
</dbReference>
<feature type="compositionally biased region" description="Low complexity" evidence="1">
    <location>
        <begin position="360"/>
        <end position="375"/>
    </location>
</feature>
<feature type="region of interest" description="Disordered" evidence="1">
    <location>
        <begin position="454"/>
        <end position="476"/>
    </location>
</feature>
<dbReference type="Proteomes" id="UP000695562">
    <property type="component" value="Unassembled WGS sequence"/>
</dbReference>
<gene>
    <name evidence="2" type="ORF">CYY_001358</name>
</gene>
<feature type="compositionally biased region" description="Low complexity" evidence="1">
    <location>
        <begin position="454"/>
        <end position="471"/>
    </location>
</feature>
<feature type="region of interest" description="Disordered" evidence="1">
    <location>
        <begin position="360"/>
        <end position="429"/>
    </location>
</feature>
<evidence type="ECO:0000313" key="3">
    <source>
        <dbReference type="Proteomes" id="UP000695562"/>
    </source>
</evidence>
<accession>A0A8J4V1Q5</accession>
<dbReference type="EMBL" id="AJWJ01000031">
    <property type="protein sequence ID" value="KAF2077355.1"/>
    <property type="molecule type" value="Genomic_DNA"/>
</dbReference>
<dbReference type="AlphaFoldDB" id="A0A8J4V1Q5"/>
<keyword evidence="3" id="KW-1185">Reference proteome</keyword>
<protein>
    <submittedName>
        <fullName evidence="2">Uncharacterized protein</fullName>
    </submittedName>
</protein>
<dbReference type="GO" id="GO:0005654">
    <property type="term" value="C:nucleoplasm"/>
    <property type="evidence" value="ECO:0007669"/>
    <property type="project" value="TreeGrafter"/>
</dbReference>
<dbReference type="GO" id="GO:0005730">
    <property type="term" value="C:nucleolus"/>
    <property type="evidence" value="ECO:0007669"/>
    <property type="project" value="TreeGrafter"/>
</dbReference>
<feature type="region of interest" description="Disordered" evidence="1">
    <location>
        <begin position="108"/>
        <end position="132"/>
    </location>
</feature>
<feature type="compositionally biased region" description="Low complexity" evidence="1">
    <location>
        <begin position="533"/>
        <end position="559"/>
    </location>
</feature>
<feature type="region of interest" description="Disordered" evidence="1">
    <location>
        <begin position="636"/>
        <end position="661"/>
    </location>
</feature>
<dbReference type="OrthoDB" id="21649at2759"/>
<organism evidence="2 3">
    <name type="scientific">Polysphondylium violaceum</name>
    <dbReference type="NCBI Taxonomy" id="133409"/>
    <lineage>
        <taxon>Eukaryota</taxon>
        <taxon>Amoebozoa</taxon>
        <taxon>Evosea</taxon>
        <taxon>Eumycetozoa</taxon>
        <taxon>Dictyostelia</taxon>
        <taxon>Dictyosteliales</taxon>
        <taxon>Dictyosteliaceae</taxon>
        <taxon>Polysphondylium</taxon>
    </lineage>
</organism>
<feature type="region of interest" description="Disordered" evidence="1">
    <location>
        <begin position="238"/>
        <end position="327"/>
    </location>
</feature>
<sequence length="729" mass="81417">MNSNINNNNSPSQPITMKRSHKRSNSHGLPSKPILYHSPPANQYLLPPTQTSPLTINPNVNVLPTINARSPTTILYTANLSPPSSISLVKSPTIGILSNNNYNNSNYSISNGNNSNNSHRTWSPSTTGRKKKPPIDPLLFIAPQQQQQPLSLSIPIPIPPQHHMDVNGNKSSPPASPRTRELKDINHRRAVSWDTQVGKQQPIEKLNQIIKEKREAILQRERELLIKQKILEHEFNSRTNSNNNEIGTSPSITTPLSSSIGSSSTVAVPSSSNSTPSPHGTSPPIPSLLIQSPPIQVQQQQQQQQVTPLQQSPLNRPVVKHNRSKSDTVSVMKNLSNLKNQQLQQQQQQQLQLLLNQHHLQSPPSLSSSSPSQQQYVTSPITNSKKSTTRIPINSPKLQHSSTSNLHHYSISSSSNNNSNNNSPAATTTTTTTYLSSPVLSAGLQPIPQHYSSTSVSLVSSPSTSSSSISKAPRRKSVDPMTFISLNQQQNYIVNNNNNANHQYTNHKLYHQQQQYYQHQQLLQQHYNQQQQQQHYNQQYLHQHQQQYQQHQHQQQQQYSKHNSNSFITAQILNSLKNMDIEEFEEELDKEIQQVILQTKSIQGKVDLLERVRCTAPDPLLMLFGENCKSVVQNKKSSSISPSTTSSAFSPAFTSSNNNNINNNINNNNTYSPIVDGISFQDTRPLGVPTRTSRKKPIQSLSRCPDKTKSKNLNSLPRASAFSPPPRPI</sequence>
<reference evidence="2" key="1">
    <citation type="submission" date="2020-01" db="EMBL/GenBank/DDBJ databases">
        <title>Development of genomics and gene disruption for Polysphondylium violaceum indicates a role for the polyketide synthase stlB in stalk morphogenesis.</title>
        <authorList>
            <person name="Narita B."/>
            <person name="Kawabe Y."/>
            <person name="Kin K."/>
            <person name="Saito T."/>
            <person name="Gibbs R."/>
            <person name="Kuspa A."/>
            <person name="Muzny D."/>
            <person name="Queller D."/>
            <person name="Richards S."/>
            <person name="Strassman J."/>
            <person name="Sucgang R."/>
            <person name="Worley K."/>
            <person name="Schaap P."/>
        </authorList>
    </citation>
    <scope>NUCLEOTIDE SEQUENCE</scope>
    <source>
        <strain evidence="2">QSvi11</strain>
    </source>
</reference>
<feature type="compositionally biased region" description="Low complexity" evidence="1">
    <location>
        <begin position="287"/>
        <end position="314"/>
    </location>
</feature>
<dbReference type="PANTHER" id="PTHR16148:SF14">
    <property type="entry name" value="MYND-TYPE DOMAIN-CONTAINING PROTEIN"/>
    <property type="match status" value="1"/>
</dbReference>
<feature type="compositionally biased region" description="Low complexity" evidence="1">
    <location>
        <begin position="1"/>
        <end position="12"/>
    </location>
</feature>
<feature type="compositionally biased region" description="Low complexity" evidence="1">
    <location>
        <begin position="247"/>
        <end position="280"/>
    </location>
</feature>
<name>A0A8J4V1Q5_9MYCE</name>
<evidence type="ECO:0000313" key="2">
    <source>
        <dbReference type="EMBL" id="KAF2077355.1"/>
    </source>
</evidence>
<feature type="compositionally biased region" description="Polar residues" evidence="1">
    <location>
        <begin position="376"/>
        <end position="400"/>
    </location>
</feature>
<feature type="compositionally biased region" description="Low complexity" evidence="1">
    <location>
        <begin position="108"/>
        <end position="118"/>
    </location>
</feature>
<evidence type="ECO:0000256" key="1">
    <source>
        <dbReference type="SAM" id="MobiDB-lite"/>
    </source>
</evidence>
<feature type="region of interest" description="Disordered" evidence="1">
    <location>
        <begin position="1"/>
        <end position="38"/>
    </location>
</feature>
<comment type="caution">
    <text evidence="2">The sequence shown here is derived from an EMBL/GenBank/DDBJ whole genome shotgun (WGS) entry which is preliminary data.</text>
</comment>
<proteinExistence type="predicted"/>
<feature type="region of interest" description="Disordered" evidence="1">
    <location>
        <begin position="682"/>
        <end position="729"/>
    </location>
</feature>